<accession>H5S9G1</accession>
<dbReference type="Pfam" id="PF13267">
    <property type="entry name" value="DUF4058"/>
    <property type="match status" value="2"/>
</dbReference>
<dbReference type="EMBL" id="AP011640">
    <property type="protein sequence ID" value="BAL52797.1"/>
    <property type="molecule type" value="Genomic_DNA"/>
</dbReference>
<reference evidence="1" key="1">
    <citation type="journal article" date="2005" name="Environ. Microbiol.">
        <title>Genetic and functional properties of uncultivated thermophilic crenarchaeotes from a subsurface gold mine as revealed by analysis of genome fragments.</title>
        <authorList>
            <person name="Nunoura T."/>
            <person name="Hirayama H."/>
            <person name="Takami H."/>
            <person name="Oida H."/>
            <person name="Nishi S."/>
            <person name="Shimamura S."/>
            <person name="Suzuki Y."/>
            <person name="Inagaki F."/>
            <person name="Takai K."/>
            <person name="Nealson K.H."/>
            <person name="Horikoshi K."/>
        </authorList>
    </citation>
    <scope>NUCLEOTIDE SEQUENCE</scope>
</reference>
<evidence type="ECO:0008006" key="2">
    <source>
        <dbReference type="Google" id="ProtNLM"/>
    </source>
</evidence>
<gene>
    <name evidence="1" type="ORF">HGMM_F03C06C02</name>
</gene>
<dbReference type="InterPro" id="IPR025132">
    <property type="entry name" value="DUF4058"/>
</dbReference>
<dbReference type="AlphaFoldDB" id="H5S9G1"/>
<sequence length="122" mass="14297">MEPYTEAQAWRDFHTEMITGFRAALMPLLAPKYAVRIEEWVYSGEAPEGDHYVLVARGYRLPFVEVYAWNLGSPCPRFLVPLLRSDSDVLLNLQEVYEQVYERARYDVQLDFTQSLPFETRS</sequence>
<organism evidence="1">
    <name type="scientific">uncultured prokaryote</name>
    <dbReference type="NCBI Taxonomy" id="198431"/>
    <lineage>
        <taxon>unclassified sequences</taxon>
        <taxon>environmental samples</taxon>
    </lineage>
</organism>
<reference evidence="1" key="2">
    <citation type="journal article" date="2012" name="PLoS ONE">
        <title>A Deeply Branching Thermophilic Bacterium with an Ancient Acetyl-CoA Pathway Dominates a Subsurface Ecosystem.</title>
        <authorList>
            <person name="Takami H."/>
            <person name="Noguchi H."/>
            <person name="Takaki Y."/>
            <person name="Uchiyama I."/>
            <person name="Toyoda A."/>
            <person name="Nishi S."/>
            <person name="Chee G.-J."/>
            <person name="Arai W."/>
            <person name="Nunoura T."/>
            <person name="Itoh T."/>
            <person name="Hattori M."/>
            <person name="Takai K."/>
        </authorList>
    </citation>
    <scope>NUCLEOTIDE SEQUENCE</scope>
</reference>
<proteinExistence type="predicted"/>
<name>H5S9G1_9ZZZZ</name>
<evidence type="ECO:0000313" key="1">
    <source>
        <dbReference type="EMBL" id="BAL52797.1"/>
    </source>
</evidence>
<protein>
    <recommendedName>
        <fullName evidence="2">DUF4058 family protein</fullName>
    </recommendedName>
</protein>